<accession>A0A058ZAH7</accession>
<dbReference type="Gene3D" id="4.10.1110.10">
    <property type="entry name" value="AN1-like Zinc finger"/>
    <property type="match status" value="1"/>
</dbReference>
<dbReference type="InterPro" id="IPR035896">
    <property type="entry name" value="AN1-like_Znf"/>
</dbReference>
<dbReference type="PANTHER" id="PTHR10634:SF98">
    <property type="entry name" value="ZINC FINGER A20 AND AN1 DOMAIN-CONTAINING STRESS-ASSOCIATED PROTEIN 3"/>
    <property type="match status" value="1"/>
</dbReference>
<dbReference type="Pfam" id="PF01428">
    <property type="entry name" value="zf-AN1"/>
    <property type="match status" value="1"/>
</dbReference>
<dbReference type="Proteomes" id="UP000030693">
    <property type="component" value="Unassembled WGS sequence"/>
</dbReference>
<dbReference type="PANTHER" id="PTHR10634">
    <property type="entry name" value="AN1-TYPE ZINC FINGER PROTEIN"/>
    <property type="match status" value="1"/>
</dbReference>
<dbReference type="PROSITE" id="PS51039">
    <property type="entry name" value="ZF_AN1"/>
    <property type="match status" value="1"/>
</dbReference>
<dbReference type="GeneID" id="20527071"/>
<dbReference type="InterPro" id="IPR050652">
    <property type="entry name" value="AN1_A20_ZnFinger"/>
</dbReference>
<evidence type="ECO:0000256" key="5">
    <source>
        <dbReference type="SAM" id="MobiDB-lite"/>
    </source>
</evidence>
<dbReference type="STRING" id="691883.A0A058ZAH7"/>
<reference evidence="7" key="1">
    <citation type="submission" date="2013-04" db="EMBL/GenBank/DDBJ databases">
        <title>The Genome Sequence of Fonticula alba ATCC 38817.</title>
        <authorList>
            <consortium name="The Broad Institute Genomics Platform"/>
            <person name="Russ C."/>
            <person name="Cuomo C."/>
            <person name="Burger G."/>
            <person name="Gray M.W."/>
            <person name="Holland P.W.H."/>
            <person name="King N."/>
            <person name="Lang F.B.F."/>
            <person name="Roger A.J."/>
            <person name="Ruiz-Trillo I."/>
            <person name="Brown M."/>
            <person name="Walker B."/>
            <person name="Young S."/>
            <person name="Zeng Q."/>
            <person name="Gargeya S."/>
            <person name="Fitzgerald M."/>
            <person name="Haas B."/>
            <person name="Abouelleil A."/>
            <person name="Allen A.W."/>
            <person name="Alvarado L."/>
            <person name="Arachchi H.M."/>
            <person name="Berlin A.M."/>
            <person name="Chapman S.B."/>
            <person name="Gainer-Dewar J."/>
            <person name="Goldberg J."/>
            <person name="Griggs A."/>
            <person name="Gujja S."/>
            <person name="Hansen M."/>
            <person name="Howarth C."/>
            <person name="Imamovic A."/>
            <person name="Ireland A."/>
            <person name="Larimer J."/>
            <person name="McCowan C."/>
            <person name="Murphy C."/>
            <person name="Pearson M."/>
            <person name="Poon T.W."/>
            <person name="Priest M."/>
            <person name="Roberts A."/>
            <person name="Saif S."/>
            <person name="Shea T."/>
            <person name="Sisk P."/>
            <person name="Sykes S."/>
            <person name="Wortman J."/>
            <person name="Nusbaum C."/>
            <person name="Birren B."/>
        </authorList>
    </citation>
    <scope>NUCLEOTIDE SEQUENCE [LARGE SCALE GENOMIC DNA]</scope>
    <source>
        <strain evidence="7">ATCC 38817</strain>
    </source>
</reference>
<evidence type="ECO:0000256" key="1">
    <source>
        <dbReference type="ARBA" id="ARBA00022723"/>
    </source>
</evidence>
<dbReference type="InterPro" id="IPR000058">
    <property type="entry name" value="Znf_AN1"/>
</dbReference>
<dbReference type="OrthoDB" id="428577at2759"/>
<evidence type="ECO:0000313" key="8">
    <source>
        <dbReference type="Proteomes" id="UP000030693"/>
    </source>
</evidence>
<feature type="region of interest" description="Disordered" evidence="5">
    <location>
        <begin position="62"/>
        <end position="192"/>
    </location>
</feature>
<dbReference type="eggNOG" id="KOG3173">
    <property type="taxonomic scope" value="Eukaryota"/>
</dbReference>
<keyword evidence="3" id="KW-0862">Zinc</keyword>
<keyword evidence="2 4" id="KW-0863">Zinc-finger</keyword>
<dbReference type="RefSeq" id="XP_009494522.1">
    <property type="nucleotide sequence ID" value="XM_009496247.1"/>
</dbReference>
<evidence type="ECO:0000313" key="7">
    <source>
        <dbReference type="EMBL" id="KCV71399.1"/>
    </source>
</evidence>
<sequence length="253" mass="24681">MTAGSSSTSTPSARLCPGVGEPCRFYADPVRGYCSSCSRLVATSAPAAGDAPAAVPPEVAVASSPLAAAETPDSPAIVTATDEAPVDGGSPGPSPLSDVTPSSPGDAAALATPSSPEPCERSTSPGPAQPVPSSSSSPMLTPAGSIPVPGSAAVPSPVLSASPSLEGSASSPAVAGGSSSPPKSAASGSGPSRCAVCRKRLGLLGFTCRCLRTLCGSHRAADAHQCEIDYRARARAHLQAANPAVVATKIDKI</sequence>
<evidence type="ECO:0000259" key="6">
    <source>
        <dbReference type="PROSITE" id="PS51039"/>
    </source>
</evidence>
<evidence type="ECO:0000256" key="2">
    <source>
        <dbReference type="ARBA" id="ARBA00022771"/>
    </source>
</evidence>
<evidence type="ECO:0000256" key="3">
    <source>
        <dbReference type="ARBA" id="ARBA00022833"/>
    </source>
</evidence>
<protein>
    <recommendedName>
        <fullName evidence="6">AN1-type domain-containing protein</fullName>
    </recommendedName>
</protein>
<gene>
    <name evidence="7" type="ORF">H696_02346</name>
</gene>
<dbReference type="GO" id="GO:0008270">
    <property type="term" value="F:zinc ion binding"/>
    <property type="evidence" value="ECO:0007669"/>
    <property type="project" value="UniProtKB-KW"/>
</dbReference>
<name>A0A058ZAH7_FONAL</name>
<dbReference type="OMA" id="CEIDYRA"/>
<feature type="domain" description="AN1-type" evidence="6">
    <location>
        <begin position="188"/>
        <end position="234"/>
    </location>
</feature>
<evidence type="ECO:0000256" key="4">
    <source>
        <dbReference type="PROSITE-ProRule" id="PRU00449"/>
    </source>
</evidence>
<keyword evidence="8" id="KW-1185">Reference proteome</keyword>
<feature type="compositionally biased region" description="Low complexity" evidence="5">
    <location>
        <begin position="131"/>
        <end position="192"/>
    </location>
</feature>
<dbReference type="SUPFAM" id="SSF118310">
    <property type="entry name" value="AN1-like Zinc finger"/>
    <property type="match status" value="1"/>
</dbReference>
<dbReference type="EMBL" id="KB932203">
    <property type="protein sequence ID" value="KCV71399.1"/>
    <property type="molecule type" value="Genomic_DNA"/>
</dbReference>
<keyword evidence="1" id="KW-0479">Metal-binding</keyword>
<organism evidence="7">
    <name type="scientific">Fonticula alba</name>
    <name type="common">Slime mold</name>
    <dbReference type="NCBI Taxonomy" id="691883"/>
    <lineage>
        <taxon>Eukaryota</taxon>
        <taxon>Rotosphaerida</taxon>
        <taxon>Fonticulaceae</taxon>
        <taxon>Fonticula</taxon>
    </lineage>
</organism>
<dbReference type="AlphaFoldDB" id="A0A058ZAH7"/>
<dbReference type="SMART" id="SM00154">
    <property type="entry name" value="ZnF_AN1"/>
    <property type="match status" value="1"/>
</dbReference>
<proteinExistence type="predicted"/>